<dbReference type="SMR" id="G5AIM6"/>
<reference evidence="2 3" key="1">
    <citation type="journal article" date="2006" name="Science">
        <title>Phytophthora genome sequences uncover evolutionary origins and mechanisms of pathogenesis.</title>
        <authorList>
            <person name="Tyler B.M."/>
            <person name="Tripathy S."/>
            <person name="Zhang X."/>
            <person name="Dehal P."/>
            <person name="Jiang R.H."/>
            <person name="Aerts A."/>
            <person name="Arredondo F.D."/>
            <person name="Baxter L."/>
            <person name="Bensasson D."/>
            <person name="Beynon J.L."/>
            <person name="Chapman J."/>
            <person name="Damasceno C.M."/>
            <person name="Dorrance A.E."/>
            <person name="Dou D."/>
            <person name="Dickerman A.W."/>
            <person name="Dubchak I.L."/>
            <person name="Garbelotto M."/>
            <person name="Gijzen M."/>
            <person name="Gordon S.G."/>
            <person name="Govers F."/>
            <person name="Grunwald N.J."/>
            <person name="Huang W."/>
            <person name="Ivors K.L."/>
            <person name="Jones R.W."/>
            <person name="Kamoun S."/>
            <person name="Krampis K."/>
            <person name="Lamour K.H."/>
            <person name="Lee M.K."/>
            <person name="McDonald W.H."/>
            <person name="Medina M."/>
            <person name="Meijer H.J."/>
            <person name="Nordberg E.K."/>
            <person name="Maclean D.J."/>
            <person name="Ospina-Giraldo M.D."/>
            <person name="Morris P.F."/>
            <person name="Phuntumart V."/>
            <person name="Putnam N.H."/>
            <person name="Rash S."/>
            <person name="Rose J.K."/>
            <person name="Sakihama Y."/>
            <person name="Salamov A.A."/>
            <person name="Savidor A."/>
            <person name="Scheuring C.F."/>
            <person name="Smith B.M."/>
            <person name="Sobral B.W."/>
            <person name="Terry A."/>
            <person name="Torto-Alalibo T.A."/>
            <person name="Win J."/>
            <person name="Xu Z."/>
            <person name="Zhang H."/>
            <person name="Grigoriev I.V."/>
            <person name="Rokhsar D.S."/>
            <person name="Boore J.L."/>
        </authorList>
    </citation>
    <scope>NUCLEOTIDE SEQUENCE [LARGE SCALE GENOMIC DNA]</scope>
    <source>
        <strain evidence="2 3">P6497</strain>
    </source>
</reference>
<gene>
    <name evidence="2" type="ORF">PHYSODRAFT_308175</name>
</gene>
<dbReference type="GeneID" id="20642996"/>
<dbReference type="KEGG" id="psoj:PHYSODRAFT_308175"/>
<dbReference type="EMBL" id="JH159177">
    <property type="protein sequence ID" value="EGZ04636.1"/>
    <property type="molecule type" value="Genomic_DNA"/>
</dbReference>
<evidence type="ECO:0000313" key="3">
    <source>
        <dbReference type="Proteomes" id="UP000002640"/>
    </source>
</evidence>
<name>G5AIM6_PHYSP</name>
<feature type="region of interest" description="Disordered" evidence="1">
    <location>
        <begin position="1"/>
        <end position="21"/>
    </location>
</feature>
<keyword evidence="3" id="KW-1185">Reference proteome</keyword>
<accession>G5AIM6</accession>
<organism evidence="2 3">
    <name type="scientific">Phytophthora sojae (strain P6497)</name>
    <name type="common">Soybean stem and root rot agent</name>
    <name type="synonym">Phytophthora megasperma f. sp. glycines</name>
    <dbReference type="NCBI Taxonomy" id="1094619"/>
    <lineage>
        <taxon>Eukaryota</taxon>
        <taxon>Sar</taxon>
        <taxon>Stramenopiles</taxon>
        <taxon>Oomycota</taxon>
        <taxon>Peronosporomycetes</taxon>
        <taxon>Peronosporales</taxon>
        <taxon>Peronosporaceae</taxon>
        <taxon>Phytophthora</taxon>
    </lineage>
</organism>
<dbReference type="InParanoid" id="G5AIM6"/>
<protein>
    <submittedName>
        <fullName evidence="2">Uncharacterized protein</fullName>
    </submittedName>
</protein>
<sequence>MVSLRSGEVAEAGENSGVPEDRAFEKLKEAIKLLNPSGEGHINKLFKKFKVGAVESNVLASSELQNWAAAVAKVSKKNPPIGEVQMVSTLTTRYGDEALTRMLIAAKDAPGLAGWAGKLEAAQLRS</sequence>
<evidence type="ECO:0000313" key="2">
    <source>
        <dbReference type="EMBL" id="EGZ04636.1"/>
    </source>
</evidence>
<dbReference type="Proteomes" id="UP000002640">
    <property type="component" value="Unassembled WGS sequence"/>
</dbReference>
<dbReference type="RefSeq" id="XP_009539927.1">
    <property type="nucleotide sequence ID" value="XM_009541632.1"/>
</dbReference>
<dbReference type="AlphaFoldDB" id="G5AIM6"/>
<evidence type="ECO:0000256" key="1">
    <source>
        <dbReference type="SAM" id="MobiDB-lite"/>
    </source>
</evidence>
<proteinExistence type="predicted"/>